<dbReference type="AlphaFoldDB" id="A0AAN7NMF6"/>
<organism evidence="1 2">
    <name type="scientific">Mycteria americana</name>
    <name type="common">Wood stork</name>
    <dbReference type="NCBI Taxonomy" id="33587"/>
    <lineage>
        <taxon>Eukaryota</taxon>
        <taxon>Metazoa</taxon>
        <taxon>Chordata</taxon>
        <taxon>Craniata</taxon>
        <taxon>Vertebrata</taxon>
        <taxon>Euteleostomi</taxon>
        <taxon>Archelosauria</taxon>
        <taxon>Archosauria</taxon>
        <taxon>Dinosauria</taxon>
        <taxon>Saurischia</taxon>
        <taxon>Theropoda</taxon>
        <taxon>Coelurosauria</taxon>
        <taxon>Aves</taxon>
        <taxon>Neognathae</taxon>
        <taxon>Neoaves</taxon>
        <taxon>Aequornithes</taxon>
        <taxon>Ciconiiformes</taxon>
        <taxon>Ciconiidae</taxon>
        <taxon>Mycteria</taxon>
    </lineage>
</organism>
<protein>
    <recommendedName>
        <fullName evidence="3">Rna-directed dna polymerase from mobile element jockey-like</fullName>
    </recommendedName>
</protein>
<gene>
    <name evidence="1" type="ORF">QYF61_023147</name>
</gene>
<keyword evidence="2" id="KW-1185">Reference proteome</keyword>
<accession>A0AAN7NMF6</accession>
<sequence>MKTVMQSQMCTLSKFANDMKLGRAVDFLESREALQRHLDRLECWTITNGMKCNKSKCQILHL</sequence>
<dbReference type="Proteomes" id="UP001333110">
    <property type="component" value="Unassembled WGS sequence"/>
</dbReference>
<evidence type="ECO:0000313" key="2">
    <source>
        <dbReference type="Proteomes" id="UP001333110"/>
    </source>
</evidence>
<proteinExistence type="predicted"/>
<dbReference type="EMBL" id="JAUNZN010000002">
    <property type="protein sequence ID" value="KAK4828087.1"/>
    <property type="molecule type" value="Genomic_DNA"/>
</dbReference>
<comment type="caution">
    <text evidence="1">The sequence shown here is derived from an EMBL/GenBank/DDBJ whole genome shotgun (WGS) entry which is preliminary data.</text>
</comment>
<evidence type="ECO:0008006" key="3">
    <source>
        <dbReference type="Google" id="ProtNLM"/>
    </source>
</evidence>
<reference evidence="1 2" key="1">
    <citation type="journal article" date="2023" name="J. Hered.">
        <title>Chromosome-level genome of the wood stork (Mycteria americana) provides insight into avian chromosome evolution.</title>
        <authorList>
            <person name="Flamio R. Jr."/>
            <person name="Ramstad K.M."/>
        </authorList>
    </citation>
    <scope>NUCLEOTIDE SEQUENCE [LARGE SCALE GENOMIC DNA]</scope>
    <source>
        <strain evidence="1">JAX WOST 10</strain>
    </source>
</reference>
<evidence type="ECO:0000313" key="1">
    <source>
        <dbReference type="EMBL" id="KAK4828087.1"/>
    </source>
</evidence>
<name>A0AAN7NMF6_MYCAM</name>